<dbReference type="EMBL" id="JACHVC010000012">
    <property type="protein sequence ID" value="MBC2606945.1"/>
    <property type="molecule type" value="Genomic_DNA"/>
</dbReference>
<keyword evidence="3 4" id="KW-0460">Magnesium</keyword>
<comment type="cofactor">
    <cofactor evidence="4">
        <name>Mg(2+)</name>
        <dbReference type="ChEBI" id="CHEBI:18420"/>
    </cofactor>
</comment>
<dbReference type="PANTHER" id="PTHR20854:SF4">
    <property type="entry name" value="INOSITOL-1-MONOPHOSPHATASE-RELATED"/>
    <property type="match status" value="1"/>
</dbReference>
<dbReference type="InterPro" id="IPR020583">
    <property type="entry name" value="Inositol_monoP_metal-BS"/>
</dbReference>
<dbReference type="PRINTS" id="PR00377">
    <property type="entry name" value="IMPHPHTASES"/>
</dbReference>
<protein>
    <submittedName>
        <fullName evidence="5">Inositol monophosphatase</fullName>
    </submittedName>
</protein>
<dbReference type="GO" id="GO:0006020">
    <property type="term" value="P:inositol metabolic process"/>
    <property type="evidence" value="ECO:0007669"/>
    <property type="project" value="TreeGrafter"/>
</dbReference>
<evidence type="ECO:0000256" key="3">
    <source>
        <dbReference type="ARBA" id="ARBA00022842"/>
    </source>
</evidence>
<feature type="binding site" evidence="4">
    <location>
        <position position="214"/>
    </location>
    <ligand>
        <name>Mg(2+)</name>
        <dbReference type="ChEBI" id="CHEBI:18420"/>
        <label>1</label>
        <note>catalytic</note>
    </ligand>
</feature>
<dbReference type="RefSeq" id="WP_185660814.1">
    <property type="nucleotide sequence ID" value="NZ_CAWPOO010000012.1"/>
</dbReference>
<dbReference type="InterPro" id="IPR000760">
    <property type="entry name" value="Inositol_monophosphatase-like"/>
</dbReference>
<reference evidence="5 6" key="1">
    <citation type="submission" date="2020-07" db="EMBL/GenBank/DDBJ databases">
        <authorList>
            <person name="Feng X."/>
        </authorList>
    </citation>
    <scope>NUCLEOTIDE SEQUENCE [LARGE SCALE GENOMIC DNA]</scope>
    <source>
        <strain evidence="5 6">JCM23202</strain>
    </source>
</reference>
<dbReference type="Pfam" id="PF00459">
    <property type="entry name" value="Inositol_P"/>
    <property type="match status" value="1"/>
</dbReference>
<keyword evidence="2" id="KW-0378">Hydrolase</keyword>
<evidence type="ECO:0000256" key="1">
    <source>
        <dbReference type="ARBA" id="ARBA00022723"/>
    </source>
</evidence>
<feature type="binding site" evidence="4">
    <location>
        <position position="67"/>
    </location>
    <ligand>
        <name>Mg(2+)</name>
        <dbReference type="ChEBI" id="CHEBI:18420"/>
        <label>1</label>
        <note>catalytic</note>
    </ligand>
</feature>
<dbReference type="Gene3D" id="3.40.190.80">
    <property type="match status" value="1"/>
</dbReference>
<evidence type="ECO:0000313" key="6">
    <source>
        <dbReference type="Proteomes" id="UP000526501"/>
    </source>
</evidence>
<dbReference type="GO" id="GO:0046872">
    <property type="term" value="F:metal ion binding"/>
    <property type="evidence" value="ECO:0007669"/>
    <property type="project" value="UniProtKB-KW"/>
</dbReference>
<feature type="binding site" evidence="4">
    <location>
        <position position="89"/>
    </location>
    <ligand>
        <name>Mg(2+)</name>
        <dbReference type="ChEBI" id="CHEBI:18420"/>
        <label>1</label>
        <note>catalytic</note>
    </ligand>
</feature>
<name>A0A7X1B9Q3_9BACT</name>
<dbReference type="GO" id="GO:0008934">
    <property type="term" value="F:inositol monophosphate 1-phosphatase activity"/>
    <property type="evidence" value="ECO:0007669"/>
    <property type="project" value="TreeGrafter"/>
</dbReference>
<keyword evidence="6" id="KW-1185">Reference proteome</keyword>
<evidence type="ECO:0000313" key="5">
    <source>
        <dbReference type="EMBL" id="MBC2606945.1"/>
    </source>
</evidence>
<dbReference type="GO" id="GO:0046854">
    <property type="term" value="P:phosphatidylinositol phosphate biosynthetic process"/>
    <property type="evidence" value="ECO:0007669"/>
    <property type="project" value="InterPro"/>
</dbReference>
<organism evidence="5 6">
    <name type="scientific">Pelagicoccus albus</name>
    <dbReference type="NCBI Taxonomy" id="415222"/>
    <lineage>
        <taxon>Bacteria</taxon>
        <taxon>Pseudomonadati</taxon>
        <taxon>Verrucomicrobiota</taxon>
        <taxon>Opitutia</taxon>
        <taxon>Puniceicoccales</taxon>
        <taxon>Pelagicoccaceae</taxon>
        <taxon>Pelagicoccus</taxon>
    </lineage>
</organism>
<feature type="binding site" evidence="4">
    <location>
        <position position="90"/>
    </location>
    <ligand>
        <name>Mg(2+)</name>
        <dbReference type="ChEBI" id="CHEBI:18420"/>
        <label>2</label>
    </ligand>
</feature>
<dbReference type="Gene3D" id="3.30.540.10">
    <property type="entry name" value="Fructose-1,6-Bisphosphatase, subunit A, domain 1"/>
    <property type="match status" value="1"/>
</dbReference>
<sequence length="256" mass="27617">MIKSIEEKLNWLSFAEDAAKSAGIALSARGFSIVKELPHDIKSEADLNANHRIIGVLESSGIPILSEEDLSEEAMTLLKSGLVWVVDPLDGTINYTKGIPLCCVSIALWDRMEPVLGVVYDFERGQLYSGGPDLGAKCNGEPIRVSGETKPSRGVLATGFPSGRSYESEELRAFVDSMQKFRKVRLLGSAALSLAWVARGWLDAYNESGIYFWDVAAGLAIVKAAGGEIDIGLDEASFPRCEASAFASPDLLRSSK</sequence>
<dbReference type="AlphaFoldDB" id="A0A7X1B9Q3"/>
<dbReference type="GO" id="GO:0007165">
    <property type="term" value="P:signal transduction"/>
    <property type="evidence" value="ECO:0007669"/>
    <property type="project" value="TreeGrafter"/>
</dbReference>
<dbReference type="InterPro" id="IPR020550">
    <property type="entry name" value="Inositol_monophosphatase_CS"/>
</dbReference>
<dbReference type="PANTHER" id="PTHR20854">
    <property type="entry name" value="INOSITOL MONOPHOSPHATASE"/>
    <property type="match status" value="1"/>
</dbReference>
<evidence type="ECO:0000256" key="4">
    <source>
        <dbReference type="PIRSR" id="PIRSR600760-2"/>
    </source>
</evidence>
<gene>
    <name evidence="5" type="ORF">H5P27_12905</name>
</gene>
<proteinExistence type="predicted"/>
<comment type="caution">
    <text evidence="5">The sequence shown here is derived from an EMBL/GenBank/DDBJ whole genome shotgun (WGS) entry which is preliminary data.</text>
</comment>
<dbReference type="Proteomes" id="UP000526501">
    <property type="component" value="Unassembled WGS sequence"/>
</dbReference>
<dbReference type="PROSITE" id="PS00630">
    <property type="entry name" value="IMP_2"/>
    <property type="match status" value="1"/>
</dbReference>
<dbReference type="SUPFAM" id="SSF56655">
    <property type="entry name" value="Carbohydrate phosphatase"/>
    <property type="match status" value="1"/>
</dbReference>
<feature type="binding site" evidence="4">
    <location>
        <position position="87"/>
    </location>
    <ligand>
        <name>Mg(2+)</name>
        <dbReference type="ChEBI" id="CHEBI:18420"/>
        <label>1</label>
        <note>catalytic</note>
    </ligand>
</feature>
<accession>A0A7X1B9Q3</accession>
<evidence type="ECO:0000256" key="2">
    <source>
        <dbReference type="ARBA" id="ARBA00022801"/>
    </source>
</evidence>
<dbReference type="PROSITE" id="PS00629">
    <property type="entry name" value="IMP_1"/>
    <property type="match status" value="1"/>
</dbReference>
<keyword evidence="1 4" id="KW-0479">Metal-binding</keyword>